<dbReference type="FunFam" id="2.40.10.10:FF:000028">
    <property type="entry name" value="Serine protease easter"/>
    <property type="match status" value="1"/>
</dbReference>
<dbReference type="CDD" id="cd00190">
    <property type="entry name" value="Tryp_SPc"/>
    <property type="match status" value="1"/>
</dbReference>
<dbReference type="GO" id="GO:0005576">
    <property type="term" value="C:extracellular region"/>
    <property type="evidence" value="ECO:0007669"/>
    <property type="project" value="UniProtKB-SubCell"/>
</dbReference>
<dbReference type="PROSITE" id="PS50240">
    <property type="entry name" value="TRYPSIN_DOM"/>
    <property type="match status" value="1"/>
</dbReference>
<comment type="domain">
    <text evidence="9">The clip domain consists of 35-55 residues which are 'knitted' together usually by 3 conserved disulfide bonds forming a clip-like compact structure.</text>
</comment>
<evidence type="ECO:0000313" key="13">
    <source>
        <dbReference type="Proteomes" id="UP001516400"/>
    </source>
</evidence>
<keyword evidence="6" id="KW-0325">Glycoprotein</keyword>
<comment type="caution">
    <text evidence="12">The sequence shown here is derived from an EMBL/GenBank/DDBJ whole genome shotgun (WGS) entry which is preliminary data.</text>
</comment>
<dbReference type="SMART" id="SM00680">
    <property type="entry name" value="CLIP"/>
    <property type="match status" value="1"/>
</dbReference>
<dbReference type="Pfam" id="PF12032">
    <property type="entry name" value="CLIP"/>
    <property type="match status" value="1"/>
</dbReference>
<dbReference type="InterPro" id="IPR022700">
    <property type="entry name" value="CLIP"/>
</dbReference>
<keyword evidence="9" id="KW-0964">Secreted</keyword>
<evidence type="ECO:0000256" key="6">
    <source>
        <dbReference type="ARBA" id="ARBA00023180"/>
    </source>
</evidence>
<keyword evidence="3 8" id="KW-0378">Hydrolase</keyword>
<dbReference type="InterPro" id="IPR001254">
    <property type="entry name" value="Trypsin_dom"/>
</dbReference>
<protein>
    <recommendedName>
        <fullName evidence="9">CLIP domain-containing serine protease</fullName>
        <ecNumber evidence="8">3.4.21.-</ecNumber>
    </recommendedName>
</protein>
<dbReference type="SMART" id="SM00020">
    <property type="entry name" value="Tryp_SPc"/>
    <property type="match status" value="1"/>
</dbReference>
<evidence type="ECO:0000256" key="4">
    <source>
        <dbReference type="ARBA" id="ARBA00022825"/>
    </source>
</evidence>
<dbReference type="InterPro" id="IPR018114">
    <property type="entry name" value="TRYPSIN_HIS"/>
</dbReference>
<dbReference type="Proteomes" id="UP001516400">
    <property type="component" value="Unassembled WGS sequence"/>
</dbReference>
<sequence length="402" mass="44651">MFTDLLSVADACRRSCCKGNRIMKKRSAIMESCWFLLIFLYGVLAENPEPCHTSSGKIGKCIEIRKCASLYAYVNKKTRSQADIQKLKQLHCGFNGEIPKVCCTDPDDETVPAISSRVLPEASVCGVDFGKRIHGGKTAELDEFPWMALLNFGRKNGRQNFLCGGSLISKRYVLTAAHCLRDKEHEGIRKLTSIRLGEYNKDSDEDCIATADGKECLQTPPIDVGVEEIITHEQYDPEDVDSRNDIALVRLERDVKFTDYIKPICMPVSESERSKSYAGDSLTVAGWGLTENGTSSSIKLKVVVPVKENSDCQNIYRYASKDITEKQICAGGEEGKDSCNGDSGGPLMAVSVDERGDTTWYIAGIVSYGPNEPKKPCAFEGWPAVYTRVSKYMGWIIRHMRT</sequence>
<gene>
    <name evidence="12" type="ORF">HHI36_000519</name>
</gene>
<comment type="similarity">
    <text evidence="7 9">Belongs to the peptidase S1 family. CLIP subfamily.</text>
</comment>
<dbReference type="SUPFAM" id="SSF50494">
    <property type="entry name" value="Trypsin-like serine proteases"/>
    <property type="match status" value="1"/>
</dbReference>
<proteinExistence type="inferred from homology"/>
<dbReference type="Gene3D" id="2.40.10.10">
    <property type="entry name" value="Trypsin-like serine proteases"/>
    <property type="match status" value="2"/>
</dbReference>
<dbReference type="EMBL" id="JABFTP020000185">
    <property type="protein sequence ID" value="KAL3286005.1"/>
    <property type="molecule type" value="Genomic_DNA"/>
</dbReference>
<dbReference type="InterPro" id="IPR001314">
    <property type="entry name" value="Peptidase_S1A"/>
</dbReference>
<dbReference type="PROSITE" id="PS00134">
    <property type="entry name" value="TRYPSIN_HIS"/>
    <property type="match status" value="1"/>
</dbReference>
<dbReference type="InterPro" id="IPR038565">
    <property type="entry name" value="CLIP_sf"/>
</dbReference>
<dbReference type="FunFam" id="2.40.10.10:FF:000084">
    <property type="entry name" value="Serine protease easter"/>
    <property type="match status" value="1"/>
</dbReference>
<keyword evidence="4 8" id="KW-0720">Serine protease</keyword>
<dbReference type="InterPro" id="IPR051487">
    <property type="entry name" value="Ser/Thr_Proteases_Immune/Dev"/>
</dbReference>
<evidence type="ECO:0000256" key="5">
    <source>
        <dbReference type="ARBA" id="ARBA00023157"/>
    </source>
</evidence>
<name>A0ABD2P592_9CUCU</name>
<dbReference type="Gene3D" id="3.30.1640.30">
    <property type="match status" value="1"/>
</dbReference>
<dbReference type="AlphaFoldDB" id="A0ABD2P592"/>
<keyword evidence="13" id="KW-1185">Reference proteome</keyword>
<dbReference type="GO" id="GO:0006508">
    <property type="term" value="P:proteolysis"/>
    <property type="evidence" value="ECO:0007669"/>
    <property type="project" value="UniProtKB-KW"/>
</dbReference>
<keyword evidence="1 8" id="KW-0645">Protease</keyword>
<organism evidence="12 13">
    <name type="scientific">Cryptolaemus montrouzieri</name>
    <dbReference type="NCBI Taxonomy" id="559131"/>
    <lineage>
        <taxon>Eukaryota</taxon>
        <taxon>Metazoa</taxon>
        <taxon>Ecdysozoa</taxon>
        <taxon>Arthropoda</taxon>
        <taxon>Hexapoda</taxon>
        <taxon>Insecta</taxon>
        <taxon>Pterygota</taxon>
        <taxon>Neoptera</taxon>
        <taxon>Endopterygota</taxon>
        <taxon>Coleoptera</taxon>
        <taxon>Polyphaga</taxon>
        <taxon>Cucujiformia</taxon>
        <taxon>Coccinelloidea</taxon>
        <taxon>Coccinellidae</taxon>
        <taxon>Scymninae</taxon>
        <taxon>Scymnini</taxon>
        <taxon>Cryptolaemus</taxon>
    </lineage>
</organism>
<keyword evidence="2" id="KW-0732">Signal</keyword>
<dbReference type="InterPro" id="IPR043504">
    <property type="entry name" value="Peptidase_S1_PA_chymotrypsin"/>
</dbReference>
<comment type="subcellular location">
    <subcellularLocation>
        <location evidence="9">Secreted</location>
    </subcellularLocation>
</comment>
<evidence type="ECO:0000313" key="12">
    <source>
        <dbReference type="EMBL" id="KAL3286005.1"/>
    </source>
</evidence>
<evidence type="ECO:0000256" key="1">
    <source>
        <dbReference type="ARBA" id="ARBA00022670"/>
    </source>
</evidence>
<keyword evidence="5" id="KW-1015">Disulfide bond</keyword>
<dbReference type="EC" id="3.4.21.-" evidence="8"/>
<evidence type="ECO:0000259" key="10">
    <source>
        <dbReference type="PROSITE" id="PS50240"/>
    </source>
</evidence>
<dbReference type="InterPro" id="IPR009003">
    <property type="entry name" value="Peptidase_S1_PA"/>
</dbReference>
<reference evidence="12 13" key="1">
    <citation type="journal article" date="2021" name="BMC Biol.">
        <title>Horizontally acquired antibacterial genes associated with adaptive radiation of ladybird beetles.</title>
        <authorList>
            <person name="Li H.S."/>
            <person name="Tang X.F."/>
            <person name="Huang Y.H."/>
            <person name="Xu Z.Y."/>
            <person name="Chen M.L."/>
            <person name="Du X.Y."/>
            <person name="Qiu B.Y."/>
            <person name="Chen P.T."/>
            <person name="Zhang W."/>
            <person name="Slipinski A."/>
            <person name="Escalona H.E."/>
            <person name="Waterhouse R.M."/>
            <person name="Zwick A."/>
            <person name="Pang H."/>
        </authorList>
    </citation>
    <scope>NUCLEOTIDE SEQUENCE [LARGE SCALE GENOMIC DNA]</scope>
    <source>
        <strain evidence="12">SYSU2018</strain>
    </source>
</reference>
<dbReference type="PROSITE" id="PS00135">
    <property type="entry name" value="TRYPSIN_SER"/>
    <property type="match status" value="1"/>
</dbReference>
<feature type="domain" description="Clip" evidence="11">
    <location>
        <begin position="50"/>
        <end position="103"/>
    </location>
</feature>
<evidence type="ECO:0000259" key="11">
    <source>
        <dbReference type="PROSITE" id="PS51888"/>
    </source>
</evidence>
<evidence type="ECO:0000256" key="2">
    <source>
        <dbReference type="ARBA" id="ARBA00022729"/>
    </source>
</evidence>
<accession>A0ABD2P592</accession>
<dbReference type="PANTHER" id="PTHR24256">
    <property type="entry name" value="TRYPTASE-RELATED"/>
    <property type="match status" value="1"/>
</dbReference>
<evidence type="ECO:0000256" key="8">
    <source>
        <dbReference type="RuleBase" id="RU363034"/>
    </source>
</evidence>
<dbReference type="GO" id="GO:0004252">
    <property type="term" value="F:serine-type endopeptidase activity"/>
    <property type="evidence" value="ECO:0007669"/>
    <property type="project" value="UniProtKB-UniRule"/>
</dbReference>
<dbReference type="Pfam" id="PF00089">
    <property type="entry name" value="Trypsin"/>
    <property type="match status" value="1"/>
</dbReference>
<dbReference type="InterPro" id="IPR033116">
    <property type="entry name" value="TRYPSIN_SER"/>
</dbReference>
<dbReference type="PRINTS" id="PR00722">
    <property type="entry name" value="CHYMOTRYPSIN"/>
</dbReference>
<feature type="domain" description="Peptidase S1" evidence="10">
    <location>
        <begin position="133"/>
        <end position="401"/>
    </location>
</feature>
<dbReference type="PROSITE" id="PS51888">
    <property type="entry name" value="CLIP"/>
    <property type="match status" value="1"/>
</dbReference>
<evidence type="ECO:0000256" key="7">
    <source>
        <dbReference type="ARBA" id="ARBA00024195"/>
    </source>
</evidence>
<evidence type="ECO:0000256" key="3">
    <source>
        <dbReference type="ARBA" id="ARBA00022801"/>
    </source>
</evidence>
<evidence type="ECO:0000256" key="9">
    <source>
        <dbReference type="RuleBase" id="RU366078"/>
    </source>
</evidence>